<dbReference type="STRING" id="4829.A0A168S4G8"/>
<evidence type="ECO:0000313" key="8">
    <source>
        <dbReference type="EMBL" id="SAM07792.1"/>
    </source>
</evidence>
<dbReference type="OrthoDB" id="6365676at2759"/>
<dbReference type="InParanoid" id="A0A168S4G8"/>
<dbReference type="FunFam" id="3.30.160.60:FF:000125">
    <property type="entry name" value="Putative zinc finger protein 143"/>
    <property type="match status" value="1"/>
</dbReference>
<dbReference type="OMA" id="WISNHTI"/>
<evidence type="ECO:0000256" key="2">
    <source>
        <dbReference type="ARBA" id="ARBA00022737"/>
    </source>
</evidence>
<dbReference type="PROSITE" id="PS50157">
    <property type="entry name" value="ZINC_FINGER_C2H2_2"/>
    <property type="match status" value="4"/>
</dbReference>
<dbReference type="Pfam" id="PF00096">
    <property type="entry name" value="zf-C2H2"/>
    <property type="match status" value="4"/>
</dbReference>
<dbReference type="FunFam" id="3.30.160.60:FF:000100">
    <property type="entry name" value="Zinc finger 45-like"/>
    <property type="match status" value="1"/>
</dbReference>
<gene>
    <name evidence="8" type="primary">ABSGL_13449.1 scaffold 14165</name>
</gene>
<feature type="compositionally biased region" description="Low complexity" evidence="6">
    <location>
        <begin position="8"/>
        <end position="17"/>
    </location>
</feature>
<evidence type="ECO:0000256" key="5">
    <source>
        <dbReference type="PROSITE-ProRule" id="PRU00042"/>
    </source>
</evidence>
<dbReference type="GO" id="GO:0000981">
    <property type="term" value="F:DNA-binding transcription factor activity, RNA polymerase II-specific"/>
    <property type="evidence" value="ECO:0007669"/>
    <property type="project" value="UniProtKB-ARBA"/>
</dbReference>
<proteinExistence type="predicted"/>
<feature type="region of interest" description="Disordered" evidence="6">
    <location>
        <begin position="403"/>
        <end position="437"/>
    </location>
</feature>
<feature type="domain" description="C2H2-type" evidence="7">
    <location>
        <begin position="306"/>
        <end position="335"/>
    </location>
</feature>
<feature type="compositionally biased region" description="Polar residues" evidence="6">
    <location>
        <begin position="175"/>
        <end position="186"/>
    </location>
</feature>
<dbReference type="AlphaFoldDB" id="A0A168S4G8"/>
<dbReference type="Gene3D" id="3.30.160.60">
    <property type="entry name" value="Classic Zinc Finger"/>
    <property type="match status" value="4"/>
</dbReference>
<feature type="region of interest" description="Disordered" evidence="6">
    <location>
        <begin position="321"/>
        <end position="383"/>
    </location>
</feature>
<feature type="compositionally biased region" description="Low complexity" evidence="6">
    <location>
        <begin position="352"/>
        <end position="362"/>
    </location>
</feature>
<evidence type="ECO:0000259" key="7">
    <source>
        <dbReference type="PROSITE" id="PS50157"/>
    </source>
</evidence>
<dbReference type="FunFam" id="3.30.160.60:FF:000072">
    <property type="entry name" value="zinc finger protein 143 isoform X1"/>
    <property type="match status" value="1"/>
</dbReference>
<organism evidence="8">
    <name type="scientific">Absidia glauca</name>
    <name type="common">Pin mould</name>
    <dbReference type="NCBI Taxonomy" id="4829"/>
    <lineage>
        <taxon>Eukaryota</taxon>
        <taxon>Fungi</taxon>
        <taxon>Fungi incertae sedis</taxon>
        <taxon>Mucoromycota</taxon>
        <taxon>Mucoromycotina</taxon>
        <taxon>Mucoromycetes</taxon>
        <taxon>Mucorales</taxon>
        <taxon>Cunninghamellaceae</taxon>
        <taxon>Absidia</taxon>
    </lineage>
</organism>
<dbReference type="Proteomes" id="UP000078561">
    <property type="component" value="Unassembled WGS sequence"/>
</dbReference>
<keyword evidence="3 5" id="KW-0863">Zinc-finger</keyword>
<protein>
    <recommendedName>
        <fullName evidence="7">C2H2-type domain-containing protein</fullName>
    </recommendedName>
</protein>
<evidence type="ECO:0000256" key="4">
    <source>
        <dbReference type="ARBA" id="ARBA00022833"/>
    </source>
</evidence>
<evidence type="ECO:0000313" key="9">
    <source>
        <dbReference type="Proteomes" id="UP000078561"/>
    </source>
</evidence>
<name>A0A168S4G8_ABSGL</name>
<feature type="compositionally biased region" description="Low complexity" evidence="6">
    <location>
        <begin position="238"/>
        <end position="251"/>
    </location>
</feature>
<dbReference type="GO" id="GO:0005667">
    <property type="term" value="C:transcription regulator complex"/>
    <property type="evidence" value="ECO:0007669"/>
    <property type="project" value="TreeGrafter"/>
</dbReference>
<keyword evidence="4" id="KW-0862">Zinc</keyword>
<dbReference type="InterPro" id="IPR036236">
    <property type="entry name" value="Znf_C2H2_sf"/>
</dbReference>
<dbReference type="PANTHER" id="PTHR14003:SF19">
    <property type="entry name" value="YY2 TRANSCRIPTION FACTOR"/>
    <property type="match status" value="1"/>
</dbReference>
<feature type="compositionally biased region" description="Polar residues" evidence="6">
    <location>
        <begin position="73"/>
        <end position="85"/>
    </location>
</feature>
<dbReference type="PROSITE" id="PS00028">
    <property type="entry name" value="ZINC_FINGER_C2H2_1"/>
    <property type="match status" value="4"/>
</dbReference>
<feature type="region of interest" description="Disordered" evidence="6">
    <location>
        <begin position="230"/>
        <end position="277"/>
    </location>
</feature>
<feature type="domain" description="C2H2-type" evidence="7">
    <location>
        <begin position="276"/>
        <end position="305"/>
    </location>
</feature>
<accession>A0A168S4G8</accession>
<dbReference type="InterPro" id="IPR013087">
    <property type="entry name" value="Znf_C2H2_type"/>
</dbReference>
<feature type="region of interest" description="Disordered" evidence="6">
    <location>
        <begin position="149"/>
        <end position="212"/>
    </location>
</feature>
<dbReference type="SMART" id="SM00355">
    <property type="entry name" value="ZnF_C2H2"/>
    <property type="match status" value="4"/>
</dbReference>
<keyword evidence="1" id="KW-0479">Metal-binding</keyword>
<feature type="compositionally biased region" description="Polar residues" evidence="6">
    <location>
        <begin position="425"/>
        <end position="437"/>
    </location>
</feature>
<dbReference type="GO" id="GO:0000978">
    <property type="term" value="F:RNA polymerase II cis-regulatory region sequence-specific DNA binding"/>
    <property type="evidence" value="ECO:0007669"/>
    <property type="project" value="TreeGrafter"/>
</dbReference>
<keyword evidence="2" id="KW-0677">Repeat</keyword>
<feature type="compositionally biased region" description="Low complexity" evidence="6">
    <location>
        <begin position="410"/>
        <end position="424"/>
    </location>
</feature>
<keyword evidence="9" id="KW-1185">Reference proteome</keyword>
<reference evidence="8" key="1">
    <citation type="submission" date="2016-04" db="EMBL/GenBank/DDBJ databases">
        <authorList>
            <person name="Evans L.H."/>
            <person name="Alamgir A."/>
            <person name="Owens N."/>
            <person name="Weber N.D."/>
            <person name="Virtaneva K."/>
            <person name="Barbian K."/>
            <person name="Babar A."/>
            <person name="Rosenke K."/>
        </authorList>
    </citation>
    <scope>NUCLEOTIDE SEQUENCE [LARGE SCALE GENOMIC DNA]</scope>
    <source>
        <strain evidence="8">CBS 101.48</strain>
    </source>
</reference>
<evidence type="ECO:0000256" key="1">
    <source>
        <dbReference type="ARBA" id="ARBA00022723"/>
    </source>
</evidence>
<dbReference type="SUPFAM" id="SSF57667">
    <property type="entry name" value="beta-beta-alpha zinc fingers"/>
    <property type="match status" value="3"/>
</dbReference>
<evidence type="ECO:0000256" key="6">
    <source>
        <dbReference type="SAM" id="MobiDB-lite"/>
    </source>
</evidence>
<dbReference type="GO" id="GO:0000785">
    <property type="term" value="C:chromatin"/>
    <property type="evidence" value="ECO:0007669"/>
    <property type="project" value="TreeGrafter"/>
</dbReference>
<dbReference type="GO" id="GO:0008270">
    <property type="term" value="F:zinc ion binding"/>
    <property type="evidence" value="ECO:0007669"/>
    <property type="project" value="UniProtKB-KW"/>
</dbReference>
<sequence>MKANSYFSQSCQQQQQQHPHDDQVLSPPLTPALSPFKRDLNYRRASANDHPYWISNHTIPPPSPSPPQQQQQRALSFSEGTSTASRKCPSKQNKHACNYPQCGWSFKRYEHLKRHMLVHSGDRPHACPHPGCGKRFSRTDNFHAHYRTHTKKTLQKNNENGNLPPSLPPASSLPTCMNNVSNSDNKTPAHPMSLPSASPPRPHPPSYRSIVTGDQPQFQHHYQQQHNYHYSHYDDQPPSHYYQQQQQQPYELNPPPSLPQHAHHQQQSGFDNEKQHVCTHHQCQKRFKRLEHLKRHMRIHTLERPFLCQFPGCQKAFSRSDNLTQHSKTHKPSHHGATNQTHSSYSLPPPSSSGSSPSSPSSHFDLYHQHPHHPPLLPPPSHSEGLAMKDFILPLPLSPYSTFNNKHRGAPAPSQSMQPWPQQQHSADNTPSGSIQC</sequence>
<feature type="region of interest" description="Disordered" evidence="6">
    <location>
        <begin position="1"/>
        <end position="94"/>
    </location>
</feature>
<feature type="domain" description="C2H2-type" evidence="7">
    <location>
        <begin position="95"/>
        <end position="124"/>
    </location>
</feature>
<dbReference type="EMBL" id="LT554853">
    <property type="protein sequence ID" value="SAM07792.1"/>
    <property type="molecule type" value="Genomic_DNA"/>
</dbReference>
<evidence type="ECO:0000256" key="3">
    <source>
        <dbReference type="ARBA" id="ARBA00022771"/>
    </source>
</evidence>
<dbReference type="GO" id="GO:0031519">
    <property type="term" value="C:PcG protein complex"/>
    <property type="evidence" value="ECO:0007669"/>
    <property type="project" value="TreeGrafter"/>
</dbReference>
<feature type="domain" description="C2H2-type" evidence="7">
    <location>
        <begin position="125"/>
        <end position="154"/>
    </location>
</feature>
<dbReference type="PANTHER" id="PTHR14003">
    <property type="entry name" value="TRANSCRIPTIONAL REPRESSOR PROTEIN YY"/>
    <property type="match status" value="1"/>
</dbReference>